<accession>A0AB38D0A0</accession>
<name>A0AB38D0A0_9MYCO</name>
<evidence type="ECO:0008006" key="3">
    <source>
        <dbReference type="Google" id="ProtNLM"/>
    </source>
</evidence>
<comment type="caution">
    <text evidence="1">The sequence shown here is derived from an EMBL/GenBank/DDBJ whole genome shotgun (WGS) entry which is preliminary data.</text>
</comment>
<proteinExistence type="predicted"/>
<evidence type="ECO:0000313" key="1">
    <source>
        <dbReference type="EMBL" id="SIB16657.1"/>
    </source>
</evidence>
<dbReference type="RefSeq" id="WP_074292885.1">
    <property type="nucleotide sequence ID" value="NZ_FSFF01000001.1"/>
</dbReference>
<dbReference type="InterPro" id="IPR057369">
    <property type="entry name" value="VG15"/>
</dbReference>
<dbReference type="Pfam" id="PF25310">
    <property type="entry name" value="VG15"/>
    <property type="match status" value="1"/>
</dbReference>
<organism evidence="1 2">
    <name type="scientific">Mycobacteroides abscessus subsp. abscessus</name>
    <dbReference type="NCBI Taxonomy" id="1185650"/>
    <lineage>
        <taxon>Bacteria</taxon>
        <taxon>Bacillati</taxon>
        <taxon>Actinomycetota</taxon>
        <taxon>Actinomycetes</taxon>
        <taxon>Mycobacteriales</taxon>
        <taxon>Mycobacteriaceae</taxon>
        <taxon>Mycobacteroides</taxon>
        <taxon>Mycobacteroides abscessus</taxon>
    </lineage>
</organism>
<protein>
    <recommendedName>
        <fullName evidence="3">Capsid maturation protease</fullName>
    </recommendedName>
</protein>
<reference evidence="1 2" key="1">
    <citation type="submission" date="2016-11" db="EMBL/GenBank/DDBJ databases">
        <authorList>
            <consortium name="Pathogen Informatics"/>
        </authorList>
    </citation>
    <scope>NUCLEOTIDE SEQUENCE [LARGE SCALE GENOMIC DNA]</scope>
    <source>
        <strain evidence="1 2">104</strain>
    </source>
</reference>
<dbReference type="AlphaFoldDB" id="A0AB38D0A0"/>
<evidence type="ECO:0000313" key="2">
    <source>
        <dbReference type="Proteomes" id="UP000185210"/>
    </source>
</evidence>
<dbReference type="Proteomes" id="UP000185210">
    <property type="component" value="Unassembled WGS sequence"/>
</dbReference>
<dbReference type="EMBL" id="FSHM01000004">
    <property type="protein sequence ID" value="SIB16657.1"/>
    <property type="molecule type" value="Genomic_DNA"/>
</dbReference>
<gene>
    <name evidence="1" type="ORF">SAMEA2070301_03083</name>
</gene>
<sequence>MTATQEQGNAGLKALEAYIAYRSVQHSEDQDAIAADLALKLYPIWLIQRFDELDRTTPLWVSSALPLVKTAYLQSQRAAAVFTSDVRNATLVTSNPLPMDVPNVELPKNVASWHFSDVLIPSIPLDEQQVVQFDPFPEKDAAVSLVVNGNYEIKAAMPGPEQDLMYSGLSNSSGAAIRQAMNGGRNVTGNVVYTDRKIVGYARVTDGNPCWFCALLASRGAVFRKGSFNTGSRVNPWNGSLTKSDKDFIAPKDGPELPEGFSNVAKVHNHCRCQLRPVYAREKSFGQKHEAIRDEEAQFYFDQWDKVSREWYWLSNKDQAAKFREQYTPFKRAAPDLDVVRNELEGRISALLGDGFSRNSPQVEWANARLSQLAS</sequence>